<evidence type="ECO:0000313" key="1">
    <source>
        <dbReference type="EMBL" id="CAB4024294.1"/>
    </source>
</evidence>
<feature type="non-terminal residue" evidence="1">
    <location>
        <position position="1"/>
    </location>
</feature>
<comment type="caution">
    <text evidence="1">The sequence shown here is derived from an EMBL/GenBank/DDBJ whole genome shotgun (WGS) entry which is preliminary data.</text>
</comment>
<accession>A0A7D9J8Q3</accession>
<dbReference type="AlphaFoldDB" id="A0A7D9J8Q3"/>
<gene>
    <name evidence="1" type="ORF">PACLA_8A026407</name>
</gene>
<dbReference type="OrthoDB" id="10244320at2759"/>
<feature type="non-terminal residue" evidence="1">
    <location>
        <position position="141"/>
    </location>
</feature>
<organism evidence="1 2">
    <name type="scientific">Paramuricea clavata</name>
    <name type="common">Red gorgonian</name>
    <name type="synonym">Violescent sea-whip</name>
    <dbReference type="NCBI Taxonomy" id="317549"/>
    <lineage>
        <taxon>Eukaryota</taxon>
        <taxon>Metazoa</taxon>
        <taxon>Cnidaria</taxon>
        <taxon>Anthozoa</taxon>
        <taxon>Octocorallia</taxon>
        <taxon>Malacalcyonacea</taxon>
        <taxon>Plexauridae</taxon>
        <taxon>Paramuricea</taxon>
    </lineage>
</organism>
<name>A0A7D9J8Q3_PARCT</name>
<sequence length="141" mass="16437">SFTEALQKLHRSFTEALQKLHRSFTEASQKLHRSFTEALQKLHRSFTEALQKLFLKATIHRTVFLCKLESFAGAVMQRRYRRSCPPCGRPDLKNISTHLLQVHGLQSKERKPYLKQAKVSSWHPYIGTSPYINSEKQGEKR</sequence>
<dbReference type="EMBL" id="CACRXK020012944">
    <property type="protein sequence ID" value="CAB4024294.1"/>
    <property type="molecule type" value="Genomic_DNA"/>
</dbReference>
<evidence type="ECO:0000313" key="2">
    <source>
        <dbReference type="Proteomes" id="UP001152795"/>
    </source>
</evidence>
<reference evidence="1" key="1">
    <citation type="submission" date="2020-04" db="EMBL/GenBank/DDBJ databases">
        <authorList>
            <person name="Alioto T."/>
            <person name="Alioto T."/>
            <person name="Gomez Garrido J."/>
        </authorList>
    </citation>
    <scope>NUCLEOTIDE SEQUENCE</scope>
    <source>
        <strain evidence="1">A484AB</strain>
    </source>
</reference>
<protein>
    <submittedName>
        <fullName evidence="1">Uncharacterized protein</fullName>
    </submittedName>
</protein>
<dbReference type="Proteomes" id="UP001152795">
    <property type="component" value="Unassembled WGS sequence"/>
</dbReference>
<keyword evidence="2" id="KW-1185">Reference proteome</keyword>
<proteinExistence type="predicted"/>